<proteinExistence type="predicted"/>
<comment type="caution">
    <text evidence="1">The sequence shown here is derived from an EMBL/GenBank/DDBJ whole genome shotgun (WGS) entry which is preliminary data.</text>
</comment>
<dbReference type="Proteomes" id="UP000030408">
    <property type="component" value="Unassembled WGS sequence"/>
</dbReference>
<evidence type="ECO:0000313" key="1">
    <source>
        <dbReference type="EMBL" id="KGR74135.1"/>
    </source>
</evidence>
<organism evidence="1 2">
    <name type="scientific">Ureibacillus sinduriensis BLB-1 = JCM 15800</name>
    <dbReference type="NCBI Taxonomy" id="1384057"/>
    <lineage>
        <taxon>Bacteria</taxon>
        <taxon>Bacillati</taxon>
        <taxon>Bacillota</taxon>
        <taxon>Bacilli</taxon>
        <taxon>Bacillales</taxon>
        <taxon>Caryophanaceae</taxon>
        <taxon>Ureibacillus</taxon>
    </lineage>
</organism>
<gene>
    <name evidence="1" type="ORF">CD33_19275</name>
</gene>
<dbReference type="Gene3D" id="1.20.120.1450">
    <property type="match status" value="1"/>
</dbReference>
<reference evidence="1 2" key="1">
    <citation type="submission" date="2014-02" db="EMBL/GenBank/DDBJ databases">
        <title>Draft genome sequence of Lysinibacillus sinduriensis JCM 15800.</title>
        <authorList>
            <person name="Zhang F."/>
            <person name="Wang G."/>
            <person name="Zhang L."/>
        </authorList>
    </citation>
    <scope>NUCLEOTIDE SEQUENCE [LARGE SCALE GENOMIC DNA]</scope>
    <source>
        <strain evidence="1 2">JCM 15800</strain>
    </source>
</reference>
<dbReference type="RefSeq" id="WP_036203629.1">
    <property type="nucleotide sequence ID" value="NZ_AVCY01000001.1"/>
</dbReference>
<dbReference type="Pfam" id="PF07307">
    <property type="entry name" value="HEPPP_synt_1"/>
    <property type="match status" value="1"/>
</dbReference>
<sequence length="256" mass="29776">MDATYIQQSIEQLKTNIFMHVRHRTLIQHTGSPVLDENQLFYLLLPFLNGEKWDEQIFESAITVGIVHASLNEHDKISEKNATSKEQQLTVLSGDYYSGRYYEILAHSGNISLIRQLSEGIVSRCEHQIKQYEASQYTINEWYQVISVIQTELIKRFYQVYEYEQYGSFMHTGLLLLQLQKELQLHQSGTTSNLFAKMQDSVLGEEGSIELIIQKEIDSLKSLLNENIRTSTILKDDLKLYIQHQVALNEKVTRER</sequence>
<keyword evidence="2" id="KW-1185">Reference proteome</keyword>
<accession>A0A0A3HSD4</accession>
<dbReference type="EMBL" id="JPVO01000055">
    <property type="protein sequence ID" value="KGR74135.1"/>
    <property type="molecule type" value="Genomic_DNA"/>
</dbReference>
<name>A0A0A3HSD4_9BACL</name>
<evidence type="ECO:0000313" key="2">
    <source>
        <dbReference type="Proteomes" id="UP000030408"/>
    </source>
</evidence>
<dbReference type="InterPro" id="IPR009920">
    <property type="entry name" value="HEPPP_synth_su1"/>
</dbReference>
<dbReference type="GO" id="GO:0009234">
    <property type="term" value="P:menaquinone biosynthetic process"/>
    <property type="evidence" value="ECO:0007669"/>
    <property type="project" value="InterPro"/>
</dbReference>
<dbReference type="AlphaFoldDB" id="A0A0A3HSD4"/>
<dbReference type="OrthoDB" id="2417886at2"/>
<protein>
    <submittedName>
        <fullName evidence="1">Heptaprenyl diphosphate synthase</fullName>
    </submittedName>
</protein>
<dbReference type="eggNOG" id="COG0142">
    <property type="taxonomic scope" value="Bacteria"/>
</dbReference>
<dbReference type="STRING" id="1384057.CD33_19275"/>